<organism evidence="2 3">
    <name type="scientific">Rangifer tarandus platyrhynchus</name>
    <name type="common">Svalbard reindeer</name>
    <dbReference type="NCBI Taxonomy" id="3082113"/>
    <lineage>
        <taxon>Eukaryota</taxon>
        <taxon>Metazoa</taxon>
        <taxon>Chordata</taxon>
        <taxon>Craniata</taxon>
        <taxon>Vertebrata</taxon>
        <taxon>Euteleostomi</taxon>
        <taxon>Mammalia</taxon>
        <taxon>Eutheria</taxon>
        <taxon>Laurasiatheria</taxon>
        <taxon>Artiodactyla</taxon>
        <taxon>Ruminantia</taxon>
        <taxon>Pecora</taxon>
        <taxon>Cervidae</taxon>
        <taxon>Odocoileinae</taxon>
        <taxon>Rangifer</taxon>
    </lineage>
</organism>
<keyword evidence="3" id="KW-1185">Reference proteome</keyword>
<evidence type="ECO:0000313" key="3">
    <source>
        <dbReference type="Proteomes" id="UP001176941"/>
    </source>
</evidence>
<accession>A0ABN8ZHA1</accession>
<reference evidence="2" key="1">
    <citation type="submission" date="2023-04" db="EMBL/GenBank/DDBJ databases">
        <authorList>
            <consortium name="ELIXIR-Norway"/>
        </authorList>
    </citation>
    <scope>NUCLEOTIDE SEQUENCE [LARGE SCALE GENOMIC DNA]</scope>
</reference>
<feature type="compositionally biased region" description="Polar residues" evidence="1">
    <location>
        <begin position="229"/>
        <end position="240"/>
    </location>
</feature>
<proteinExistence type="predicted"/>
<evidence type="ECO:0000313" key="2">
    <source>
        <dbReference type="EMBL" id="CAI9171571.1"/>
    </source>
</evidence>
<protein>
    <submittedName>
        <fullName evidence="2">Uncharacterized protein</fullName>
    </submittedName>
</protein>
<name>A0ABN8ZHA1_RANTA</name>
<evidence type="ECO:0000256" key="1">
    <source>
        <dbReference type="SAM" id="MobiDB-lite"/>
    </source>
</evidence>
<dbReference type="EMBL" id="OX459967">
    <property type="protein sequence ID" value="CAI9171571.1"/>
    <property type="molecule type" value="Genomic_DNA"/>
</dbReference>
<gene>
    <name evidence="2" type="ORF">MRATA1EN1_LOCUS20533</name>
</gene>
<dbReference type="Proteomes" id="UP001176941">
    <property type="component" value="Chromosome 31"/>
</dbReference>
<sequence length="240" mass="25135">MVKTDFIQELLPQGKRPPCKTGSTLNSVWTTVRQNLLLSLRTFHQAPVCGRPLIKCWKHKVQLWSVESGEDSGAKGRGLVSLVGCGGQTQPTYGELSTVFNPIQVFAAVRPEPTSLLLPRQGRQGQHSLDFNPAPPECPRCGRSPRAPPGVSGQASSSTGRCCPSLGAVGANSGSPPARPPAPLTPEAELRHLDAGARLTERGSTRPELPGPGPGPAGVSGVCGPLESDLSSTGLSARRD</sequence>
<feature type="region of interest" description="Disordered" evidence="1">
    <location>
        <begin position="121"/>
        <end position="240"/>
    </location>
</feature>
<feature type="compositionally biased region" description="Basic and acidic residues" evidence="1">
    <location>
        <begin position="188"/>
        <end position="205"/>
    </location>
</feature>